<dbReference type="InterPro" id="IPR017871">
    <property type="entry name" value="ABC_transporter-like_CS"/>
</dbReference>
<dbReference type="Pfam" id="PF00005">
    <property type="entry name" value="ABC_tran"/>
    <property type="match status" value="1"/>
</dbReference>
<dbReference type="SMART" id="SM00382">
    <property type="entry name" value="AAA"/>
    <property type="match status" value="1"/>
</dbReference>
<dbReference type="Gene3D" id="3.40.50.300">
    <property type="entry name" value="P-loop containing nucleotide triphosphate hydrolases"/>
    <property type="match status" value="1"/>
</dbReference>
<dbReference type="STRING" id="467210.HMPREF1866_01288"/>
<keyword evidence="3 5" id="KW-0067">ATP-binding</keyword>
<evidence type="ECO:0000256" key="1">
    <source>
        <dbReference type="ARBA" id="ARBA00022448"/>
    </source>
</evidence>
<dbReference type="InterPro" id="IPR050319">
    <property type="entry name" value="ABC_transp_ATP-bind"/>
</dbReference>
<evidence type="ECO:0000313" key="5">
    <source>
        <dbReference type="EMBL" id="KXB57780.1"/>
    </source>
</evidence>
<dbReference type="AlphaFoldDB" id="A0A133ZQT5"/>
<proteinExistence type="predicted"/>
<keyword evidence="1" id="KW-0813">Transport</keyword>
<dbReference type="CDD" id="cd03257">
    <property type="entry name" value="ABC_NikE_OppD_transporters"/>
    <property type="match status" value="1"/>
</dbReference>
<comment type="caution">
    <text evidence="5">The sequence shown here is derived from an EMBL/GenBank/DDBJ whole genome shotgun (WGS) entry which is preliminary data.</text>
</comment>
<keyword evidence="6" id="KW-1185">Reference proteome</keyword>
<evidence type="ECO:0000256" key="2">
    <source>
        <dbReference type="ARBA" id="ARBA00022741"/>
    </source>
</evidence>
<dbReference type="PROSITE" id="PS00211">
    <property type="entry name" value="ABC_TRANSPORTER_1"/>
    <property type="match status" value="1"/>
</dbReference>
<protein>
    <submittedName>
        <fullName evidence="5">ABC transporter, ATP-binding protein</fullName>
    </submittedName>
</protein>
<reference evidence="6" key="1">
    <citation type="submission" date="2016-01" db="EMBL/GenBank/DDBJ databases">
        <authorList>
            <person name="Mitreva M."/>
            <person name="Pepin K.H."/>
            <person name="Mihindukulasuriya K.A."/>
            <person name="Fulton R."/>
            <person name="Fronick C."/>
            <person name="O'Laughlin M."/>
            <person name="Miner T."/>
            <person name="Herter B."/>
            <person name="Rosa B.A."/>
            <person name="Cordes M."/>
            <person name="Tomlinson C."/>
            <person name="Wollam A."/>
            <person name="Palsikar V.B."/>
            <person name="Mardis E.R."/>
            <person name="Wilson R.K."/>
        </authorList>
    </citation>
    <scope>NUCLEOTIDE SEQUENCE [LARGE SCALE GENOMIC DNA]</scope>
    <source>
        <strain evidence="6">DNF00896</strain>
    </source>
</reference>
<dbReference type="GO" id="GO:0055085">
    <property type="term" value="P:transmembrane transport"/>
    <property type="evidence" value="ECO:0007669"/>
    <property type="project" value="UniProtKB-ARBA"/>
</dbReference>
<evidence type="ECO:0000313" key="6">
    <source>
        <dbReference type="Proteomes" id="UP000070394"/>
    </source>
</evidence>
<dbReference type="GO" id="GO:0016887">
    <property type="term" value="F:ATP hydrolysis activity"/>
    <property type="evidence" value="ECO:0007669"/>
    <property type="project" value="InterPro"/>
</dbReference>
<dbReference type="InterPro" id="IPR027417">
    <property type="entry name" value="P-loop_NTPase"/>
</dbReference>
<dbReference type="SUPFAM" id="SSF52540">
    <property type="entry name" value="P-loop containing nucleoside triphosphate hydrolases"/>
    <property type="match status" value="1"/>
</dbReference>
<evidence type="ECO:0000259" key="4">
    <source>
        <dbReference type="PROSITE" id="PS50893"/>
    </source>
</evidence>
<dbReference type="PROSITE" id="PS50893">
    <property type="entry name" value="ABC_TRANSPORTER_2"/>
    <property type="match status" value="1"/>
</dbReference>
<evidence type="ECO:0000256" key="3">
    <source>
        <dbReference type="ARBA" id="ARBA00022840"/>
    </source>
</evidence>
<feature type="domain" description="ABC transporter" evidence="4">
    <location>
        <begin position="6"/>
        <end position="245"/>
    </location>
</feature>
<dbReference type="GO" id="GO:0005524">
    <property type="term" value="F:ATP binding"/>
    <property type="evidence" value="ECO:0007669"/>
    <property type="project" value="UniProtKB-KW"/>
</dbReference>
<sequence length="251" mass="27661">MNKNILAIKNLTKQFAGAKRPSIENINLSLSQGRCLGIVGESGSGKSTLARAITGLIPVSSGEIYFEDRCISKFNFSQYKKIYKEIQMIFQLPRESFNPSRTLGDSIVLNLKNFGITGNYKNNAISLLNRCGLDASFYDKYPNEVSGGECQRAAIARAIAASPKLLICDEATSALDMIVQKKIIALLNSLKEEMGMAILFICHDISLVHYMCDDVAVMKSGHIVEKNVAGQIIHKPKNEYTKALIEASNIY</sequence>
<dbReference type="PATRIC" id="fig|467210.3.peg.1279"/>
<dbReference type="RefSeq" id="WP_060931081.1">
    <property type="nucleotide sequence ID" value="NZ_KQ959819.1"/>
</dbReference>
<dbReference type="EMBL" id="LSDA01000075">
    <property type="protein sequence ID" value="KXB57780.1"/>
    <property type="molecule type" value="Genomic_DNA"/>
</dbReference>
<dbReference type="InterPro" id="IPR003593">
    <property type="entry name" value="AAA+_ATPase"/>
</dbReference>
<dbReference type="InterPro" id="IPR003439">
    <property type="entry name" value="ABC_transporter-like_ATP-bd"/>
</dbReference>
<accession>A0A133ZQT5</accession>
<gene>
    <name evidence="5" type="ORF">HMPREF1866_01288</name>
</gene>
<dbReference type="OrthoDB" id="9806285at2"/>
<name>A0A133ZQT5_9FIRM</name>
<dbReference type="Proteomes" id="UP000070394">
    <property type="component" value="Unassembled WGS sequence"/>
</dbReference>
<organism evidence="5 6">
    <name type="scientific">Lachnoanaerobaculum saburreum</name>
    <dbReference type="NCBI Taxonomy" id="467210"/>
    <lineage>
        <taxon>Bacteria</taxon>
        <taxon>Bacillati</taxon>
        <taxon>Bacillota</taxon>
        <taxon>Clostridia</taxon>
        <taxon>Lachnospirales</taxon>
        <taxon>Lachnospiraceae</taxon>
        <taxon>Lachnoanaerobaculum</taxon>
    </lineage>
</organism>
<dbReference type="PANTHER" id="PTHR43776">
    <property type="entry name" value="TRANSPORT ATP-BINDING PROTEIN"/>
    <property type="match status" value="1"/>
</dbReference>
<keyword evidence="2" id="KW-0547">Nucleotide-binding</keyword>